<comment type="caution">
    <text evidence="11">The sequence shown here is derived from an EMBL/GenBank/DDBJ whole genome shotgun (WGS) entry which is preliminary data.</text>
</comment>
<dbReference type="EC" id="5.1.99.6" evidence="3"/>
<dbReference type="Gene3D" id="3.40.50.10260">
    <property type="entry name" value="YjeF N-terminal domain"/>
    <property type="match status" value="1"/>
</dbReference>
<dbReference type="InterPro" id="IPR036652">
    <property type="entry name" value="YjeF_N_dom_sf"/>
</dbReference>
<comment type="catalytic activity">
    <reaction evidence="1">
        <text>(6R)-NADHX = (6S)-NADHX</text>
        <dbReference type="Rhea" id="RHEA:32215"/>
        <dbReference type="ChEBI" id="CHEBI:64074"/>
        <dbReference type="ChEBI" id="CHEBI:64075"/>
        <dbReference type="EC" id="5.1.99.6"/>
    </reaction>
</comment>
<evidence type="ECO:0000256" key="8">
    <source>
        <dbReference type="ARBA" id="ARBA00023027"/>
    </source>
</evidence>
<dbReference type="SUPFAM" id="SSF64153">
    <property type="entry name" value="YjeF N-terminal domain-like"/>
    <property type="match status" value="1"/>
</dbReference>
<evidence type="ECO:0000313" key="11">
    <source>
        <dbReference type="EMBL" id="KKK81706.1"/>
    </source>
</evidence>
<dbReference type="AlphaFoldDB" id="A0A0F9BB96"/>
<dbReference type="InterPro" id="IPR004443">
    <property type="entry name" value="YjeF_N_dom"/>
</dbReference>
<dbReference type="GO" id="GO:0000166">
    <property type="term" value="F:nucleotide binding"/>
    <property type="evidence" value="ECO:0007669"/>
    <property type="project" value="UniProtKB-KW"/>
</dbReference>
<evidence type="ECO:0000256" key="4">
    <source>
        <dbReference type="ARBA" id="ARBA00022723"/>
    </source>
</evidence>
<dbReference type="PROSITE" id="PS51385">
    <property type="entry name" value="YJEF_N"/>
    <property type="match status" value="1"/>
</dbReference>
<evidence type="ECO:0000256" key="3">
    <source>
        <dbReference type="ARBA" id="ARBA00012228"/>
    </source>
</evidence>
<name>A0A0F9BB96_9ZZZZ</name>
<keyword evidence="5" id="KW-0547">Nucleotide-binding</keyword>
<accession>A0A0F9BB96</accession>
<keyword evidence="6" id="KW-0521">NADP</keyword>
<dbReference type="HAMAP" id="MF_01966">
    <property type="entry name" value="NADHX_epimerase"/>
    <property type="match status" value="1"/>
</dbReference>
<dbReference type="GO" id="GO:0005739">
    <property type="term" value="C:mitochondrion"/>
    <property type="evidence" value="ECO:0007669"/>
    <property type="project" value="TreeGrafter"/>
</dbReference>
<evidence type="ECO:0000259" key="10">
    <source>
        <dbReference type="PROSITE" id="PS51385"/>
    </source>
</evidence>
<sequence>MIQNAVRPTIKTVAKEQSMYLVTASEMQEMDRKTIEEFGLPGRVLMENAGRSCAELVAGRLNSIENAKVCVFCGTGNNGGDGFVIARHLVNRGAEVAVVICGDRGKISGDARINLDIIENMKLSITEIDISGQVESFVSGCDIVVDAILGTGLAGQLREPYIELIKSINACGIEIIAVDIPSGLDCDSGSPLGAAIKAAATVTFVAVKTGFAENKDSVKYTGDIYVASIGVEP</sequence>
<keyword evidence="8" id="KW-0520">NAD</keyword>
<dbReference type="PANTHER" id="PTHR13232">
    <property type="entry name" value="NAD(P)H-HYDRATE EPIMERASE"/>
    <property type="match status" value="1"/>
</dbReference>
<evidence type="ECO:0000256" key="2">
    <source>
        <dbReference type="ARBA" id="ARBA00000909"/>
    </source>
</evidence>
<organism evidence="11">
    <name type="scientific">marine sediment metagenome</name>
    <dbReference type="NCBI Taxonomy" id="412755"/>
    <lineage>
        <taxon>unclassified sequences</taxon>
        <taxon>metagenomes</taxon>
        <taxon>ecological metagenomes</taxon>
    </lineage>
</organism>
<keyword evidence="9" id="KW-0413">Isomerase</keyword>
<evidence type="ECO:0000256" key="9">
    <source>
        <dbReference type="ARBA" id="ARBA00023235"/>
    </source>
</evidence>
<keyword evidence="7" id="KW-0630">Potassium</keyword>
<reference evidence="11" key="1">
    <citation type="journal article" date="2015" name="Nature">
        <title>Complex archaea that bridge the gap between prokaryotes and eukaryotes.</title>
        <authorList>
            <person name="Spang A."/>
            <person name="Saw J.H."/>
            <person name="Jorgensen S.L."/>
            <person name="Zaremba-Niedzwiedzka K."/>
            <person name="Martijn J."/>
            <person name="Lind A.E."/>
            <person name="van Eijk R."/>
            <person name="Schleper C."/>
            <person name="Guy L."/>
            <person name="Ettema T.J."/>
        </authorList>
    </citation>
    <scope>NUCLEOTIDE SEQUENCE</scope>
</reference>
<dbReference type="Pfam" id="PF03853">
    <property type="entry name" value="YjeF_N"/>
    <property type="match status" value="1"/>
</dbReference>
<feature type="domain" description="YjeF N-terminal" evidence="10">
    <location>
        <begin position="27"/>
        <end position="233"/>
    </location>
</feature>
<proteinExistence type="inferred from homology"/>
<keyword evidence="4" id="KW-0479">Metal-binding</keyword>
<dbReference type="GO" id="GO:0052856">
    <property type="term" value="F:NAD(P)HX epimerase activity"/>
    <property type="evidence" value="ECO:0007669"/>
    <property type="project" value="UniProtKB-EC"/>
</dbReference>
<protein>
    <recommendedName>
        <fullName evidence="3">NAD(P)H-hydrate epimerase</fullName>
        <ecNumber evidence="3">5.1.99.6</ecNumber>
    </recommendedName>
</protein>
<dbReference type="GO" id="GO:0046872">
    <property type="term" value="F:metal ion binding"/>
    <property type="evidence" value="ECO:0007669"/>
    <property type="project" value="UniProtKB-KW"/>
</dbReference>
<gene>
    <name evidence="11" type="ORF">LCGC14_2810770</name>
</gene>
<dbReference type="PANTHER" id="PTHR13232:SF10">
    <property type="entry name" value="NAD(P)H-HYDRATE EPIMERASE"/>
    <property type="match status" value="1"/>
</dbReference>
<evidence type="ECO:0000256" key="1">
    <source>
        <dbReference type="ARBA" id="ARBA00000013"/>
    </source>
</evidence>
<comment type="catalytic activity">
    <reaction evidence="2">
        <text>(6R)-NADPHX = (6S)-NADPHX</text>
        <dbReference type="Rhea" id="RHEA:32227"/>
        <dbReference type="ChEBI" id="CHEBI:64076"/>
        <dbReference type="ChEBI" id="CHEBI:64077"/>
        <dbReference type="EC" id="5.1.99.6"/>
    </reaction>
</comment>
<evidence type="ECO:0000256" key="6">
    <source>
        <dbReference type="ARBA" id="ARBA00022857"/>
    </source>
</evidence>
<evidence type="ECO:0000256" key="7">
    <source>
        <dbReference type="ARBA" id="ARBA00022958"/>
    </source>
</evidence>
<dbReference type="EMBL" id="LAZR01053005">
    <property type="protein sequence ID" value="KKK81706.1"/>
    <property type="molecule type" value="Genomic_DNA"/>
</dbReference>
<dbReference type="InterPro" id="IPR032976">
    <property type="entry name" value="YJEFN_prot_NAXE-like"/>
</dbReference>
<dbReference type="NCBIfam" id="TIGR00197">
    <property type="entry name" value="yjeF_nterm"/>
    <property type="match status" value="1"/>
</dbReference>
<evidence type="ECO:0000256" key="5">
    <source>
        <dbReference type="ARBA" id="ARBA00022741"/>
    </source>
</evidence>